<evidence type="ECO:0000313" key="1">
    <source>
        <dbReference type="EMBL" id="MPM71682.1"/>
    </source>
</evidence>
<dbReference type="EMBL" id="VSSQ01024268">
    <property type="protein sequence ID" value="MPM71682.1"/>
    <property type="molecule type" value="Genomic_DNA"/>
</dbReference>
<dbReference type="AlphaFoldDB" id="A0A645C236"/>
<gene>
    <name evidence="1" type="ORF">SDC9_118652</name>
</gene>
<comment type="caution">
    <text evidence="1">The sequence shown here is derived from an EMBL/GenBank/DDBJ whole genome shotgun (WGS) entry which is preliminary data.</text>
</comment>
<proteinExistence type="predicted"/>
<sequence>MRKAADNAAGFNFIGCRKSFGKRDDLGKVLFPVCICYNMLTAGIAGGTGGKDSASDLLASGRDNAVRGKKDGTMEGNKFVKLLPPGVAVVARKIIIFFESGIIMGW</sequence>
<organism evidence="1">
    <name type="scientific">bioreactor metagenome</name>
    <dbReference type="NCBI Taxonomy" id="1076179"/>
    <lineage>
        <taxon>unclassified sequences</taxon>
        <taxon>metagenomes</taxon>
        <taxon>ecological metagenomes</taxon>
    </lineage>
</organism>
<protein>
    <submittedName>
        <fullName evidence="1">Uncharacterized protein</fullName>
    </submittedName>
</protein>
<reference evidence="1" key="1">
    <citation type="submission" date="2019-08" db="EMBL/GenBank/DDBJ databases">
        <authorList>
            <person name="Kucharzyk K."/>
            <person name="Murdoch R.W."/>
            <person name="Higgins S."/>
            <person name="Loffler F."/>
        </authorList>
    </citation>
    <scope>NUCLEOTIDE SEQUENCE</scope>
</reference>
<accession>A0A645C236</accession>
<name>A0A645C236_9ZZZZ</name>